<dbReference type="RefSeq" id="WP_051575795.1">
    <property type="nucleotide sequence ID" value="NZ_AQRA01000005.1"/>
</dbReference>
<keyword evidence="2" id="KW-0238">DNA-binding</keyword>
<dbReference type="GO" id="GO:0003677">
    <property type="term" value="F:DNA binding"/>
    <property type="evidence" value="ECO:0007669"/>
    <property type="project" value="UniProtKB-KW"/>
</dbReference>
<dbReference type="Pfam" id="PF01381">
    <property type="entry name" value="HTH_3"/>
    <property type="match status" value="1"/>
</dbReference>
<dbReference type="EMBL" id="AQRA01000005">
    <property type="protein sequence ID" value="EZH73558.1"/>
    <property type="molecule type" value="Genomic_DNA"/>
</dbReference>
<keyword evidence="3" id="KW-0804">Transcription</keyword>
<dbReference type="OrthoDB" id="3831186at2"/>
<organism evidence="5 6">
    <name type="scientific">Aquimarina atlantica</name>
    <dbReference type="NCBI Taxonomy" id="1317122"/>
    <lineage>
        <taxon>Bacteria</taxon>
        <taxon>Pseudomonadati</taxon>
        <taxon>Bacteroidota</taxon>
        <taxon>Flavobacteriia</taxon>
        <taxon>Flavobacteriales</taxon>
        <taxon>Flavobacteriaceae</taxon>
        <taxon>Aquimarina</taxon>
    </lineage>
</organism>
<sequence length="242" mass="27902">MDLQKIKEIADEKGKLIKDLIEETGIKKGTLFNYMKGKTAITLEAFLKISDVLKVPPLELLALVQNIKLNNDAAEMIHGIESTNDTGQIKSNSVNVMMIPLVNQYAYAGYLSGFENESYVGELPKMPYLADRQYKGNYVFFEVKGDSMDNGSYESYLEGDLILCRDVRQDFWSSKLHINKWDFVIVHKEEGILLKRIIEHDVEKGILTLHSLNDYYEDIQVHIKDVAKIFNVVDVRRHRNRR</sequence>
<dbReference type="Pfam" id="PF00717">
    <property type="entry name" value="Peptidase_S24"/>
    <property type="match status" value="1"/>
</dbReference>
<dbReference type="eggNOG" id="COG1974">
    <property type="taxonomic scope" value="Bacteria"/>
</dbReference>
<dbReference type="InterPro" id="IPR039418">
    <property type="entry name" value="LexA-like"/>
</dbReference>
<reference evidence="5 6" key="1">
    <citation type="submission" date="2014-04" db="EMBL/GenBank/DDBJ databases">
        <title>Aquimarina sp. 22II-S11-z7 Genome Sequencing.</title>
        <authorList>
            <person name="Lai Q."/>
        </authorList>
    </citation>
    <scope>NUCLEOTIDE SEQUENCE [LARGE SCALE GENOMIC DNA]</scope>
    <source>
        <strain evidence="5 6">22II-S11-z7</strain>
    </source>
</reference>
<keyword evidence="1" id="KW-0805">Transcription regulation</keyword>
<feature type="domain" description="HTH cro/C1-type" evidence="4">
    <location>
        <begin position="6"/>
        <end position="60"/>
    </location>
</feature>
<accession>A0A023BUV9</accession>
<dbReference type="STRING" id="1317122.ATO12_16605"/>
<proteinExistence type="predicted"/>
<evidence type="ECO:0000259" key="4">
    <source>
        <dbReference type="PROSITE" id="PS50943"/>
    </source>
</evidence>
<dbReference type="InterPro" id="IPR001387">
    <property type="entry name" value="Cro/C1-type_HTH"/>
</dbReference>
<dbReference type="AlphaFoldDB" id="A0A023BUV9"/>
<dbReference type="Gene3D" id="2.10.109.10">
    <property type="entry name" value="Umud Fragment, subunit A"/>
    <property type="match status" value="1"/>
</dbReference>
<gene>
    <name evidence="5" type="ORF">ATO12_16605</name>
</gene>
<evidence type="ECO:0000256" key="1">
    <source>
        <dbReference type="ARBA" id="ARBA00023015"/>
    </source>
</evidence>
<evidence type="ECO:0000256" key="2">
    <source>
        <dbReference type="ARBA" id="ARBA00023125"/>
    </source>
</evidence>
<evidence type="ECO:0000313" key="5">
    <source>
        <dbReference type="EMBL" id="EZH73558.1"/>
    </source>
</evidence>
<evidence type="ECO:0000313" key="6">
    <source>
        <dbReference type="Proteomes" id="UP000023541"/>
    </source>
</evidence>
<dbReference type="SMART" id="SM00530">
    <property type="entry name" value="HTH_XRE"/>
    <property type="match status" value="1"/>
</dbReference>
<dbReference type="SUPFAM" id="SSF47413">
    <property type="entry name" value="lambda repressor-like DNA-binding domains"/>
    <property type="match status" value="1"/>
</dbReference>
<dbReference type="SUPFAM" id="SSF51306">
    <property type="entry name" value="LexA/Signal peptidase"/>
    <property type="match status" value="1"/>
</dbReference>
<comment type="caution">
    <text evidence="5">The sequence shown here is derived from an EMBL/GenBank/DDBJ whole genome shotgun (WGS) entry which is preliminary data.</text>
</comment>
<dbReference type="PANTHER" id="PTHR40661">
    <property type="match status" value="1"/>
</dbReference>
<dbReference type="Gene3D" id="1.10.260.40">
    <property type="entry name" value="lambda repressor-like DNA-binding domains"/>
    <property type="match status" value="1"/>
</dbReference>
<dbReference type="CDD" id="cd00093">
    <property type="entry name" value="HTH_XRE"/>
    <property type="match status" value="1"/>
</dbReference>
<keyword evidence="6" id="KW-1185">Reference proteome</keyword>
<dbReference type="InterPro" id="IPR010982">
    <property type="entry name" value="Lambda_DNA-bd_dom_sf"/>
</dbReference>
<dbReference type="InterPro" id="IPR036286">
    <property type="entry name" value="LexA/Signal_pep-like_sf"/>
</dbReference>
<dbReference type="CDD" id="cd06529">
    <property type="entry name" value="S24_LexA-like"/>
    <property type="match status" value="1"/>
</dbReference>
<dbReference type="PROSITE" id="PS50943">
    <property type="entry name" value="HTH_CROC1"/>
    <property type="match status" value="1"/>
</dbReference>
<dbReference type="PANTHER" id="PTHR40661:SF3">
    <property type="entry name" value="FELS-1 PROPHAGE TRANSCRIPTIONAL REGULATOR"/>
    <property type="match status" value="1"/>
</dbReference>
<protein>
    <recommendedName>
        <fullName evidence="4">HTH cro/C1-type domain-containing protein</fullName>
    </recommendedName>
</protein>
<dbReference type="Proteomes" id="UP000023541">
    <property type="component" value="Unassembled WGS sequence"/>
</dbReference>
<name>A0A023BUV9_9FLAO</name>
<dbReference type="InterPro" id="IPR015927">
    <property type="entry name" value="Peptidase_S24_S26A/B/C"/>
</dbReference>
<evidence type="ECO:0000256" key="3">
    <source>
        <dbReference type="ARBA" id="ARBA00023163"/>
    </source>
</evidence>